<reference evidence="2 3" key="1">
    <citation type="submission" date="2019-06" db="EMBL/GenBank/DDBJ databases">
        <authorList>
            <person name="Livingstone P."/>
            <person name="Whitworth D."/>
        </authorList>
    </citation>
    <scope>NUCLEOTIDE SEQUENCE [LARGE SCALE GENOMIC DNA]</scope>
    <source>
        <strain evidence="2 3">AM401</strain>
    </source>
</reference>
<evidence type="ECO:0000313" key="2">
    <source>
        <dbReference type="EMBL" id="TQF10716.1"/>
    </source>
</evidence>
<feature type="region of interest" description="Disordered" evidence="1">
    <location>
        <begin position="100"/>
        <end position="124"/>
    </location>
</feature>
<accession>A0A540WNY0</accession>
<dbReference type="EMBL" id="VIFM01000234">
    <property type="protein sequence ID" value="TQF10716.1"/>
    <property type="molecule type" value="Genomic_DNA"/>
</dbReference>
<gene>
    <name evidence="2" type="ORF">FJV41_38035</name>
</gene>
<proteinExistence type="predicted"/>
<evidence type="ECO:0000256" key="1">
    <source>
        <dbReference type="SAM" id="MobiDB-lite"/>
    </source>
</evidence>
<comment type="caution">
    <text evidence="2">The sequence shown here is derived from an EMBL/GenBank/DDBJ whole genome shotgun (WGS) entry which is preliminary data.</text>
</comment>
<evidence type="ECO:0000313" key="3">
    <source>
        <dbReference type="Proteomes" id="UP000315369"/>
    </source>
</evidence>
<dbReference type="Proteomes" id="UP000315369">
    <property type="component" value="Unassembled WGS sequence"/>
</dbReference>
<protein>
    <submittedName>
        <fullName evidence="2">Uncharacterized protein</fullName>
    </submittedName>
</protein>
<dbReference type="AlphaFoldDB" id="A0A540WNY0"/>
<dbReference type="OrthoDB" id="5515704at2"/>
<dbReference type="RefSeq" id="WP_141647513.1">
    <property type="nucleotide sequence ID" value="NZ_VIFM01000234.1"/>
</dbReference>
<organism evidence="2 3">
    <name type="scientific">Myxococcus llanfairpwllgwyngyllgogerychwyrndrobwllllantysiliogogogochensis</name>
    <dbReference type="NCBI Taxonomy" id="2590453"/>
    <lineage>
        <taxon>Bacteria</taxon>
        <taxon>Pseudomonadati</taxon>
        <taxon>Myxococcota</taxon>
        <taxon>Myxococcia</taxon>
        <taxon>Myxococcales</taxon>
        <taxon>Cystobacterineae</taxon>
        <taxon>Myxococcaceae</taxon>
        <taxon>Myxococcus</taxon>
    </lineage>
</organism>
<keyword evidence="3" id="KW-1185">Reference proteome</keyword>
<name>A0A540WNY0_9BACT</name>
<sequence length="124" mass="14309">MSNPDWLERAALRAQRASWTLAYTLERYRQLEDRTEAELARDLGCTREVLYWLCLCRKPEGPDFDTQVTAITERHEVDLRALVDVIRHVEIVDALSERVADSNGEERPIQMAARDRVPGEKTSP</sequence>